<dbReference type="Proteomes" id="UP000242146">
    <property type="component" value="Unassembled WGS sequence"/>
</dbReference>
<protein>
    <submittedName>
        <fullName evidence="1">Uncharacterized protein</fullName>
    </submittedName>
</protein>
<evidence type="ECO:0000313" key="2">
    <source>
        <dbReference type="Proteomes" id="UP000242146"/>
    </source>
</evidence>
<dbReference type="OrthoDB" id="10551878at2759"/>
<reference evidence="1 2" key="1">
    <citation type="submission" date="2016-07" db="EMBL/GenBank/DDBJ databases">
        <title>Pervasive Adenine N6-methylation of Active Genes in Fungi.</title>
        <authorList>
            <consortium name="DOE Joint Genome Institute"/>
            <person name="Mondo S.J."/>
            <person name="Dannebaum R.O."/>
            <person name="Kuo R.C."/>
            <person name="Labutti K."/>
            <person name="Haridas S."/>
            <person name="Kuo A."/>
            <person name="Salamov A."/>
            <person name="Ahrendt S.R."/>
            <person name="Lipzen A."/>
            <person name="Sullivan W."/>
            <person name="Andreopoulos W.B."/>
            <person name="Clum A."/>
            <person name="Lindquist E."/>
            <person name="Daum C."/>
            <person name="Ramamoorthy G.K."/>
            <person name="Gryganskyi A."/>
            <person name="Culley D."/>
            <person name="Magnuson J.K."/>
            <person name="James T.Y."/>
            <person name="O'Malley M.A."/>
            <person name="Stajich J.E."/>
            <person name="Spatafora J.W."/>
            <person name="Visel A."/>
            <person name="Grigoriev I.V."/>
        </authorList>
    </citation>
    <scope>NUCLEOTIDE SEQUENCE [LARGE SCALE GENOMIC DNA]</scope>
    <source>
        <strain evidence="1 2">NRRL 3301</strain>
    </source>
</reference>
<dbReference type="EMBL" id="MCGT01000011">
    <property type="protein sequence ID" value="ORX55606.1"/>
    <property type="molecule type" value="Genomic_DNA"/>
</dbReference>
<sequence length="103" mass="12039">MQSRHQPSRAMVTIAASYNRSVSDELKVNQEEQNIVQVLLLYQKSFPKAFELIMTAMDKPVLMLYLFMDKVECELAENHFIKIVQFVLTDWAGKRNRSVVYQP</sequence>
<dbReference type="AlphaFoldDB" id="A0A1X2GK08"/>
<organism evidence="1 2">
    <name type="scientific">Hesseltinella vesiculosa</name>
    <dbReference type="NCBI Taxonomy" id="101127"/>
    <lineage>
        <taxon>Eukaryota</taxon>
        <taxon>Fungi</taxon>
        <taxon>Fungi incertae sedis</taxon>
        <taxon>Mucoromycota</taxon>
        <taxon>Mucoromycotina</taxon>
        <taxon>Mucoromycetes</taxon>
        <taxon>Mucorales</taxon>
        <taxon>Cunninghamellaceae</taxon>
        <taxon>Hesseltinella</taxon>
    </lineage>
</organism>
<proteinExistence type="predicted"/>
<accession>A0A1X2GK08</accession>
<name>A0A1X2GK08_9FUNG</name>
<comment type="caution">
    <text evidence="1">The sequence shown here is derived from an EMBL/GenBank/DDBJ whole genome shotgun (WGS) entry which is preliminary data.</text>
</comment>
<gene>
    <name evidence="1" type="ORF">DM01DRAFT_326430</name>
</gene>
<keyword evidence="2" id="KW-1185">Reference proteome</keyword>
<evidence type="ECO:0000313" key="1">
    <source>
        <dbReference type="EMBL" id="ORX55606.1"/>
    </source>
</evidence>